<gene>
    <name evidence="1" type="ORF">DB32_001695</name>
</gene>
<dbReference type="RefSeq" id="WP_053231876.1">
    <property type="nucleotide sequence ID" value="NZ_CP011125.1"/>
</dbReference>
<reference evidence="1 2" key="1">
    <citation type="submission" date="2015-03" db="EMBL/GenBank/DDBJ databases">
        <title>Genome assembly of Sandaracinus amylolyticus DSM 53668.</title>
        <authorList>
            <person name="Sharma G."/>
            <person name="Subramanian S."/>
        </authorList>
    </citation>
    <scope>NUCLEOTIDE SEQUENCE [LARGE SCALE GENOMIC DNA]</scope>
    <source>
        <strain evidence="1 2">DSM 53668</strain>
    </source>
</reference>
<organism evidence="1 2">
    <name type="scientific">Sandaracinus amylolyticus</name>
    <dbReference type="NCBI Taxonomy" id="927083"/>
    <lineage>
        <taxon>Bacteria</taxon>
        <taxon>Pseudomonadati</taxon>
        <taxon>Myxococcota</taxon>
        <taxon>Polyangia</taxon>
        <taxon>Polyangiales</taxon>
        <taxon>Sandaracinaceae</taxon>
        <taxon>Sandaracinus</taxon>
    </lineage>
</organism>
<dbReference type="EMBL" id="CP011125">
    <property type="protein sequence ID" value="AKF04546.1"/>
    <property type="molecule type" value="Genomic_DNA"/>
</dbReference>
<evidence type="ECO:0000313" key="2">
    <source>
        <dbReference type="Proteomes" id="UP000034883"/>
    </source>
</evidence>
<dbReference type="Proteomes" id="UP000034883">
    <property type="component" value="Chromosome"/>
</dbReference>
<keyword evidence="2" id="KW-1185">Reference proteome</keyword>
<dbReference type="AlphaFoldDB" id="A0A0F6W124"/>
<evidence type="ECO:0000313" key="1">
    <source>
        <dbReference type="EMBL" id="AKF04546.1"/>
    </source>
</evidence>
<name>A0A0F6W124_9BACT</name>
<accession>A0A0F6W124</accession>
<sequence length="65" mass="6936">MLLRLVSPRVLVSKLGAIASPYFGHGAVEAERLDATHVHARFGSRARATCTSTAVSCAATRPMIR</sequence>
<dbReference type="KEGG" id="samy:DB32_001695"/>
<proteinExistence type="predicted"/>
<protein>
    <submittedName>
        <fullName evidence="1">Uncharacterized protein</fullName>
    </submittedName>
</protein>